<organism evidence="5 6">
    <name type="scientific">Rothia koreensis</name>
    <dbReference type="NCBI Taxonomy" id="592378"/>
    <lineage>
        <taxon>Bacteria</taxon>
        <taxon>Bacillati</taxon>
        <taxon>Actinomycetota</taxon>
        <taxon>Actinomycetes</taxon>
        <taxon>Micrococcales</taxon>
        <taxon>Micrococcaceae</taxon>
        <taxon>Rothia</taxon>
    </lineage>
</organism>
<name>A0A7M3SW92_9MICC</name>
<gene>
    <name evidence="5" type="ORF">GMA10_12705</name>
</gene>
<dbReference type="SMART" id="SM00641">
    <property type="entry name" value="Glyco_25"/>
    <property type="match status" value="1"/>
</dbReference>
<reference evidence="5 6" key="1">
    <citation type="submission" date="2019-12" db="EMBL/GenBank/DDBJ databases">
        <authorList>
            <person name="Li J."/>
            <person name="Shi Y."/>
            <person name="Xu G."/>
            <person name="Xiao D."/>
            <person name="Ran X."/>
        </authorList>
    </citation>
    <scope>NUCLEOTIDE SEQUENCE [LARGE SCALE GENOMIC DNA]</scope>
    <source>
        <strain evidence="5 6">JCM 15915</strain>
    </source>
</reference>
<evidence type="ECO:0008006" key="7">
    <source>
        <dbReference type="Google" id="ProtNLM"/>
    </source>
</evidence>
<dbReference type="InterPro" id="IPR002053">
    <property type="entry name" value="Glyco_hydro_25"/>
</dbReference>
<keyword evidence="6" id="KW-1185">Reference proteome</keyword>
<dbReference type="PROSITE" id="PS51904">
    <property type="entry name" value="GLYCOSYL_HYDROL_F25_2"/>
    <property type="match status" value="1"/>
</dbReference>
<dbReference type="GO" id="GO:0009253">
    <property type="term" value="P:peptidoglycan catabolic process"/>
    <property type="evidence" value="ECO:0007669"/>
    <property type="project" value="InterPro"/>
</dbReference>
<dbReference type="Pfam" id="PF01183">
    <property type="entry name" value="Glyco_hydro_25"/>
    <property type="match status" value="1"/>
</dbReference>
<evidence type="ECO:0000256" key="2">
    <source>
        <dbReference type="ARBA" id="ARBA00022801"/>
    </source>
</evidence>
<dbReference type="Proteomes" id="UP000462152">
    <property type="component" value="Unassembled WGS sequence"/>
</dbReference>
<dbReference type="Gene3D" id="3.20.20.80">
    <property type="entry name" value="Glycosidases"/>
    <property type="match status" value="1"/>
</dbReference>
<dbReference type="RefSeq" id="WP_156265589.1">
    <property type="nucleotide sequence ID" value="NZ_WOGT01000013.1"/>
</dbReference>
<dbReference type="PANTHER" id="PTHR34135">
    <property type="entry name" value="LYSOZYME"/>
    <property type="match status" value="1"/>
</dbReference>
<dbReference type="GO" id="GO:0016052">
    <property type="term" value="P:carbohydrate catabolic process"/>
    <property type="evidence" value="ECO:0007669"/>
    <property type="project" value="TreeGrafter"/>
</dbReference>
<dbReference type="EMBL" id="WOGT01000013">
    <property type="protein sequence ID" value="MUN56057.1"/>
    <property type="molecule type" value="Genomic_DNA"/>
</dbReference>
<dbReference type="GO" id="GO:0016998">
    <property type="term" value="P:cell wall macromolecule catabolic process"/>
    <property type="evidence" value="ECO:0007669"/>
    <property type="project" value="InterPro"/>
</dbReference>
<dbReference type="PANTHER" id="PTHR34135:SF2">
    <property type="entry name" value="LYSOZYME"/>
    <property type="match status" value="1"/>
</dbReference>
<keyword evidence="2" id="KW-0378">Hydrolase</keyword>
<evidence type="ECO:0000313" key="5">
    <source>
        <dbReference type="EMBL" id="MUN56057.1"/>
    </source>
</evidence>
<comment type="similarity">
    <text evidence="1">Belongs to the glycosyl hydrolase 25 family.</text>
</comment>
<dbReference type="SUPFAM" id="SSF51445">
    <property type="entry name" value="(Trans)glycosidases"/>
    <property type="match status" value="1"/>
</dbReference>
<dbReference type="GO" id="GO:0003796">
    <property type="term" value="F:lysozyme activity"/>
    <property type="evidence" value="ECO:0007669"/>
    <property type="project" value="InterPro"/>
</dbReference>
<evidence type="ECO:0000313" key="6">
    <source>
        <dbReference type="Proteomes" id="UP000462152"/>
    </source>
</evidence>
<feature type="signal peptide" evidence="4">
    <location>
        <begin position="1"/>
        <end position="45"/>
    </location>
</feature>
<evidence type="ECO:0000256" key="1">
    <source>
        <dbReference type="ARBA" id="ARBA00010646"/>
    </source>
</evidence>
<comment type="caution">
    <text evidence="5">The sequence shown here is derived from an EMBL/GenBank/DDBJ whole genome shotgun (WGS) entry which is preliminary data.</text>
</comment>
<dbReference type="InterPro" id="IPR018077">
    <property type="entry name" value="Glyco_hydro_fam25_subgr"/>
</dbReference>
<dbReference type="AlphaFoldDB" id="A0A7M3SW92"/>
<evidence type="ECO:0000256" key="3">
    <source>
        <dbReference type="ARBA" id="ARBA00023295"/>
    </source>
</evidence>
<keyword evidence="3" id="KW-0326">Glycosidase</keyword>
<proteinExistence type="inferred from homology"/>
<evidence type="ECO:0000256" key="4">
    <source>
        <dbReference type="SAM" id="SignalP"/>
    </source>
</evidence>
<keyword evidence="4" id="KW-0732">Signal</keyword>
<accession>A0A7M3SW92</accession>
<sequence length="203" mass="21950">MFESETRSTSRRLRHALRRRGAACLAVSTALMLGGTLLVEPAAQAASDAGPKEGIQGRDISVNQGNDYPWSEVASAGVEFGQAQATDGDWASPTFDKQYKAIGKAGLYRGAYHFARPSHSSGSEQARFFMDHGGKWVNDGTTLPGMVDLEPTPSAKTADEQCYHQTPAQMRAWIQDFTVEYFFPTPGGTSAWATRPPSSTARS</sequence>
<feature type="chain" id="PRO_5029486027" description="Lysozyme" evidence="4">
    <location>
        <begin position="46"/>
        <end position="203"/>
    </location>
</feature>
<dbReference type="InterPro" id="IPR017853">
    <property type="entry name" value="GH"/>
</dbReference>
<dbReference type="OrthoDB" id="287365at2"/>
<protein>
    <recommendedName>
        <fullName evidence="7">Lysozyme</fullName>
    </recommendedName>
</protein>